<evidence type="ECO:0000256" key="3">
    <source>
        <dbReference type="ARBA" id="ARBA00022801"/>
    </source>
</evidence>
<name>A0A381YUG9_9ZZZZ</name>
<dbReference type="PANTHER" id="PTHR34137">
    <property type="entry name" value="EXODEOXYRIBONUCLEASE 7 SMALL SUBUNIT"/>
    <property type="match status" value="1"/>
</dbReference>
<evidence type="ECO:0000256" key="2">
    <source>
        <dbReference type="ARBA" id="ARBA00022722"/>
    </source>
</evidence>
<protein>
    <submittedName>
        <fullName evidence="5">Uncharacterized protein</fullName>
    </submittedName>
</protein>
<dbReference type="NCBIfam" id="NF002140">
    <property type="entry name" value="PRK00977.1-4"/>
    <property type="match status" value="1"/>
</dbReference>
<proteinExistence type="inferred from homology"/>
<keyword evidence="1" id="KW-0963">Cytoplasm</keyword>
<dbReference type="PANTHER" id="PTHR34137:SF1">
    <property type="entry name" value="EXODEOXYRIBONUCLEASE 7 SMALL SUBUNIT"/>
    <property type="match status" value="1"/>
</dbReference>
<organism evidence="5">
    <name type="scientific">marine metagenome</name>
    <dbReference type="NCBI Taxonomy" id="408172"/>
    <lineage>
        <taxon>unclassified sequences</taxon>
        <taxon>metagenomes</taxon>
        <taxon>ecological metagenomes</taxon>
    </lineage>
</organism>
<evidence type="ECO:0000313" key="5">
    <source>
        <dbReference type="EMBL" id="SVA80251.1"/>
    </source>
</evidence>
<evidence type="ECO:0000256" key="4">
    <source>
        <dbReference type="SAM" id="Coils"/>
    </source>
</evidence>
<dbReference type="Gene3D" id="1.10.287.1040">
    <property type="entry name" value="Exonuclease VII, small subunit"/>
    <property type="match status" value="1"/>
</dbReference>
<dbReference type="InterPro" id="IPR037004">
    <property type="entry name" value="Exonuc_VII_ssu_sf"/>
</dbReference>
<dbReference type="GO" id="GO:0005829">
    <property type="term" value="C:cytosol"/>
    <property type="evidence" value="ECO:0007669"/>
    <property type="project" value="TreeGrafter"/>
</dbReference>
<keyword evidence="3" id="KW-0378">Hydrolase</keyword>
<dbReference type="SUPFAM" id="SSF116842">
    <property type="entry name" value="XseB-like"/>
    <property type="match status" value="1"/>
</dbReference>
<dbReference type="AlphaFoldDB" id="A0A381YUG9"/>
<dbReference type="EMBL" id="UINC01019007">
    <property type="protein sequence ID" value="SVA80251.1"/>
    <property type="molecule type" value="Genomic_DNA"/>
</dbReference>
<dbReference type="NCBIfam" id="TIGR01280">
    <property type="entry name" value="xseB"/>
    <property type="match status" value="1"/>
</dbReference>
<dbReference type="HAMAP" id="MF_00337">
    <property type="entry name" value="Exonuc_7_S"/>
    <property type="match status" value="1"/>
</dbReference>
<dbReference type="InterPro" id="IPR003761">
    <property type="entry name" value="Exonuc_VII_S"/>
</dbReference>
<sequence length="76" mass="8720">MAKKKSSQSFEKALKELETLVEKMESGDTSLEQGLEWFEEGMRLVKTCRNQLEVAEQKVQSLIKDSEGKLDIENLE</sequence>
<gene>
    <name evidence="5" type="ORF">METZ01_LOCUS133105</name>
</gene>
<dbReference type="GO" id="GO:0008855">
    <property type="term" value="F:exodeoxyribonuclease VII activity"/>
    <property type="evidence" value="ECO:0007669"/>
    <property type="project" value="InterPro"/>
</dbReference>
<dbReference type="PIRSF" id="PIRSF006488">
    <property type="entry name" value="Exonuc_VII_S"/>
    <property type="match status" value="1"/>
</dbReference>
<dbReference type="GO" id="GO:0006308">
    <property type="term" value="P:DNA catabolic process"/>
    <property type="evidence" value="ECO:0007669"/>
    <property type="project" value="InterPro"/>
</dbReference>
<accession>A0A381YUG9</accession>
<keyword evidence="4" id="KW-0175">Coiled coil</keyword>
<keyword evidence="2" id="KW-0540">Nuclease</keyword>
<feature type="coiled-coil region" evidence="4">
    <location>
        <begin position="7"/>
        <end position="65"/>
    </location>
</feature>
<evidence type="ECO:0000256" key="1">
    <source>
        <dbReference type="ARBA" id="ARBA00022490"/>
    </source>
</evidence>
<dbReference type="GO" id="GO:0009318">
    <property type="term" value="C:exodeoxyribonuclease VII complex"/>
    <property type="evidence" value="ECO:0007669"/>
    <property type="project" value="InterPro"/>
</dbReference>
<reference evidence="5" key="1">
    <citation type="submission" date="2018-05" db="EMBL/GenBank/DDBJ databases">
        <authorList>
            <person name="Lanie J.A."/>
            <person name="Ng W.-L."/>
            <person name="Kazmierczak K.M."/>
            <person name="Andrzejewski T.M."/>
            <person name="Davidsen T.M."/>
            <person name="Wayne K.J."/>
            <person name="Tettelin H."/>
            <person name="Glass J.I."/>
            <person name="Rusch D."/>
            <person name="Podicherti R."/>
            <person name="Tsui H.-C.T."/>
            <person name="Winkler M.E."/>
        </authorList>
    </citation>
    <scope>NUCLEOTIDE SEQUENCE</scope>
</reference>
<dbReference type="Pfam" id="PF02609">
    <property type="entry name" value="Exonuc_VII_S"/>
    <property type="match status" value="1"/>
</dbReference>